<evidence type="ECO:0000256" key="1">
    <source>
        <dbReference type="SAM" id="MobiDB-lite"/>
    </source>
</evidence>
<feature type="region of interest" description="Disordered" evidence="1">
    <location>
        <begin position="55"/>
        <end position="110"/>
    </location>
</feature>
<gene>
    <name evidence="2" type="ORF">AZE42_12678</name>
</gene>
<feature type="compositionally biased region" description="Basic and acidic residues" evidence="1">
    <location>
        <begin position="101"/>
        <end position="110"/>
    </location>
</feature>
<dbReference type="Proteomes" id="UP000183567">
    <property type="component" value="Unassembled WGS sequence"/>
</dbReference>
<keyword evidence="3" id="KW-1185">Reference proteome</keyword>
<organism evidence="2 3">
    <name type="scientific">Rhizopogon vesiculosus</name>
    <dbReference type="NCBI Taxonomy" id="180088"/>
    <lineage>
        <taxon>Eukaryota</taxon>
        <taxon>Fungi</taxon>
        <taxon>Dikarya</taxon>
        <taxon>Basidiomycota</taxon>
        <taxon>Agaricomycotina</taxon>
        <taxon>Agaricomycetes</taxon>
        <taxon>Agaricomycetidae</taxon>
        <taxon>Boletales</taxon>
        <taxon>Suillineae</taxon>
        <taxon>Rhizopogonaceae</taxon>
        <taxon>Rhizopogon</taxon>
    </lineage>
</organism>
<proteinExistence type="predicted"/>
<dbReference type="AlphaFoldDB" id="A0A1J8Q9F2"/>
<accession>A0A1J8Q9F2</accession>
<dbReference type="EMBL" id="LVVM01005719">
    <property type="protein sequence ID" value="OJA09912.1"/>
    <property type="molecule type" value="Genomic_DNA"/>
</dbReference>
<evidence type="ECO:0000313" key="2">
    <source>
        <dbReference type="EMBL" id="OJA09912.1"/>
    </source>
</evidence>
<sequence length="110" mass="12281">MPMSRSQEVDLLSCFPDADGSVPMSRSQEVPDSLIMKVAISFSRELPLDAVNVHGTENTSYDCDADGFHDSDEEECSHDEEEGSHDEEEDSYDDEDEDPFCDARDHSSQS</sequence>
<evidence type="ECO:0000313" key="3">
    <source>
        <dbReference type="Proteomes" id="UP000183567"/>
    </source>
</evidence>
<comment type="caution">
    <text evidence="2">The sequence shown here is derived from an EMBL/GenBank/DDBJ whole genome shotgun (WGS) entry which is preliminary data.</text>
</comment>
<protein>
    <submittedName>
        <fullName evidence="2">Uncharacterized protein</fullName>
    </submittedName>
</protein>
<reference evidence="2 3" key="1">
    <citation type="submission" date="2016-03" db="EMBL/GenBank/DDBJ databases">
        <title>Comparative genomics of the ectomycorrhizal sister species Rhizopogon vinicolor and Rhizopogon vesiculosus (Basidiomycota: Boletales) reveals a divergence of the mating type B locus.</title>
        <authorList>
            <person name="Mujic A.B."/>
            <person name="Kuo A."/>
            <person name="Tritt A."/>
            <person name="Lipzen A."/>
            <person name="Chen C."/>
            <person name="Johnson J."/>
            <person name="Sharma A."/>
            <person name="Barry K."/>
            <person name="Grigoriev I.V."/>
            <person name="Spatafora J.W."/>
        </authorList>
    </citation>
    <scope>NUCLEOTIDE SEQUENCE [LARGE SCALE GENOMIC DNA]</scope>
    <source>
        <strain evidence="2 3">AM-OR11-056</strain>
    </source>
</reference>
<name>A0A1J8Q9F2_9AGAM</name>
<feature type="compositionally biased region" description="Acidic residues" evidence="1">
    <location>
        <begin position="71"/>
        <end position="100"/>
    </location>
</feature>